<dbReference type="SUPFAM" id="SSF50969">
    <property type="entry name" value="YVTN repeat-like/Quinoprotein amine dehydrogenase"/>
    <property type="match status" value="1"/>
</dbReference>
<dbReference type="CDD" id="cd14014">
    <property type="entry name" value="STKc_PknB_like"/>
    <property type="match status" value="1"/>
</dbReference>
<dbReference type="InterPro" id="IPR008271">
    <property type="entry name" value="Ser/Thr_kinase_AS"/>
</dbReference>
<protein>
    <recommendedName>
        <fullName evidence="1">non-specific serine/threonine protein kinase</fullName>
        <ecNumber evidence="1">2.7.11.1</ecNumber>
    </recommendedName>
</protein>
<dbReference type="Gene3D" id="2.130.10.10">
    <property type="entry name" value="YVTN repeat-like/Quinoprotein amine dehydrogenase"/>
    <property type="match status" value="2"/>
</dbReference>
<dbReference type="eggNOG" id="COG0457">
    <property type="taxonomic scope" value="Bacteria"/>
</dbReference>
<evidence type="ECO:0000256" key="7">
    <source>
        <dbReference type="SAM" id="MobiDB-lite"/>
    </source>
</evidence>
<dbReference type="SUPFAM" id="SSF69322">
    <property type="entry name" value="Tricorn protease domain 2"/>
    <property type="match status" value="1"/>
</dbReference>
<dbReference type="HOGENOM" id="CLU_235836_0_0_0"/>
<dbReference type="STRING" id="243090.RB11334"/>
<dbReference type="FunFam" id="1.10.510.10:FF:000021">
    <property type="entry name" value="Serine/threonine protein kinase"/>
    <property type="match status" value="1"/>
</dbReference>
<feature type="compositionally biased region" description="Basic and acidic residues" evidence="7">
    <location>
        <begin position="546"/>
        <end position="563"/>
    </location>
</feature>
<dbReference type="FunFam" id="3.30.200.20:FF:000348">
    <property type="entry name" value="Serine/threonine protein kinase"/>
    <property type="match status" value="1"/>
</dbReference>
<evidence type="ECO:0000313" key="9">
    <source>
        <dbReference type="EMBL" id="CAD79064.1"/>
    </source>
</evidence>
<evidence type="ECO:0000313" key="10">
    <source>
        <dbReference type="Proteomes" id="UP000001025"/>
    </source>
</evidence>
<dbReference type="PANTHER" id="PTHR43289">
    <property type="entry name" value="MITOGEN-ACTIVATED PROTEIN KINASE KINASE KINASE 20-RELATED"/>
    <property type="match status" value="1"/>
</dbReference>
<evidence type="ECO:0000256" key="3">
    <source>
        <dbReference type="ARBA" id="ARBA00022679"/>
    </source>
</evidence>
<evidence type="ECO:0000256" key="5">
    <source>
        <dbReference type="ARBA" id="ARBA00022777"/>
    </source>
</evidence>
<feature type="region of interest" description="Disordered" evidence="7">
    <location>
        <begin position="546"/>
        <end position="590"/>
    </location>
</feature>
<dbReference type="InterPro" id="IPR011990">
    <property type="entry name" value="TPR-like_helical_dom_sf"/>
</dbReference>
<dbReference type="InterPro" id="IPR036322">
    <property type="entry name" value="WD40_repeat_dom_sf"/>
</dbReference>
<evidence type="ECO:0000256" key="2">
    <source>
        <dbReference type="ARBA" id="ARBA00022527"/>
    </source>
</evidence>
<evidence type="ECO:0000256" key="4">
    <source>
        <dbReference type="ARBA" id="ARBA00022741"/>
    </source>
</evidence>
<accession>Q7UEH2</accession>
<dbReference type="InParanoid" id="Q7UEH2"/>
<dbReference type="PATRIC" id="fig|243090.15.peg.5498"/>
<dbReference type="SUPFAM" id="SSF48452">
    <property type="entry name" value="TPR-like"/>
    <property type="match status" value="1"/>
</dbReference>
<dbReference type="EC" id="2.7.11.1" evidence="1"/>
<dbReference type="Gene3D" id="1.10.510.10">
    <property type="entry name" value="Transferase(Phosphotransferase) domain 1"/>
    <property type="match status" value="1"/>
</dbReference>
<dbReference type="RefSeq" id="WP_011123208.1">
    <property type="nucleotide sequence ID" value="NC_005027.1"/>
</dbReference>
<dbReference type="EMBL" id="BX294153">
    <property type="protein sequence ID" value="CAD79064.1"/>
    <property type="molecule type" value="Genomic_DNA"/>
</dbReference>
<evidence type="ECO:0000259" key="8">
    <source>
        <dbReference type="PROSITE" id="PS50011"/>
    </source>
</evidence>
<dbReference type="SUPFAM" id="SSF56112">
    <property type="entry name" value="Protein kinase-like (PK-like)"/>
    <property type="match status" value="1"/>
</dbReference>
<dbReference type="InterPro" id="IPR001680">
    <property type="entry name" value="WD40_rpt"/>
</dbReference>
<dbReference type="Gene3D" id="3.30.200.20">
    <property type="entry name" value="Phosphorylase Kinase, domain 1"/>
    <property type="match status" value="1"/>
</dbReference>
<name>Q7UEH2_RHOBA</name>
<dbReference type="InterPro" id="IPR015943">
    <property type="entry name" value="WD40/YVTN_repeat-like_dom_sf"/>
</dbReference>
<dbReference type="SMART" id="SM00220">
    <property type="entry name" value="S_TKc"/>
    <property type="match status" value="1"/>
</dbReference>
<sequence>MTEKPGMQFFLAKDGSKEGPLTSKDLRKLSAEGKLKPDDLIFIDNQSKPVRARRFSGLFTNVATNTKQLKKGSRRFNITKRSVFISCVTHEFRHYRDLLAARLSLPGVEVRHQESFIDSGTTTLGKLKEYISTCDAVIHVIGDSTGSYPTAAEVGKLRSELDKFGSTFDLSELEKPPGISYTQWEAWLAIYYDKPVLIYKAADLASRSPEFAFNQEQKERQRIHWRLLEANGRDRREFASAEELVIEVLRSLLIVVPDIKQNVGQGDFRDRNLLFGVLALQDALISREAFVRACGLWAMDTGQSLSELLESEGIINRSDRVLVEARLERKILAKGGDPRKSLADAIDNDIRLTLSESLDPQTIASLPDQSHFLKTQLSPEHWRYRLTRTHQTGGLGVVSVAEDTVLNRNVAIKQLKGNRAIDPMAIERFLREARITGRLQHPNIIPVYELGLTPDDQLPFYAMRFVGHKTLHDAIRHHHLDRTASERAKKVHFRELLQSFVSVCKAVAYAHSEGIMHRDIKPANIMLGDYGEVILLDWGLAKRIGDEEPDQSQKRDVEGKSDDSGFDQTRAGTRLGSPGYMAPEQASGRISDHGAHTDIYGLGATLYELIAGDLPFKASSTASLMEAIQHQSIPSIAESNKQVPAALVAICGKAMEKLPADRYASAEALADDIQNWLADEPIAVLPDNLLRASQRAIRKRPSWVSGTIAALAVGVLTVTTGLFFVNKEKNLKNESLTRESELRRVAVANESRATKSLELAETRLETIVGQRTEIDLATAQTYLATSQELYANGQFDHAARLLLPAFRLSEASNKLKQAVSDTAAFQFTHGGKQAVPLARFKSPILQVSSSQDGTKIAVLQDNSRIVFVIDPKSMTVNGSFECESVVQRVLMNAAGTHLLIAVEDGKVLYQALSDPKDRTALLDTPSDCTQLQFGARDSIAYVGTLDGLLKYDLRSGRLLARCKTEFRCDAIVPSKDGNVLYISGRQDRIDWGGLKLVGTIKGNGLSLQANLAAKRGFYLERVDAERFIVEKTMINDGALSWPLATDTTGDLILYLQPAENRMVLNIADVAHPPIELMQLGDPLFVNPSFPPVAIGTYEDFIVNYVGNTVSISNWRDNRDSVSFPTNSQVRSVCWASAGRIIVSGHEDGTVRVHHPFSNAYEEAVVERTVTNPAIDSGQRYLACLNSDKKLGLLDLRSYEWVTQDLCTTTGLVQSLKFNSDSEWIMVDDESGLFVVNCRDGKRKVELGNSKSASEFSADGTLVVTKADERVVELYDLQQMHSIDTVGLDLNSVLDTVRCDMDTLRYLLLSSEGKTQQLRVIDVSDGRIINEISIKTSISGKGIYGRFIEKGHVSVVSDRNLFCDLSSENRVLVEGVPTPDFRHALALQLNPNSDTIEIQCRSVDDTDSLTSRPLKRAIDQFVIVSPKSDRVLVCSDNGQTKTLEVFTVGSLSLIDERFCDSMDEVEWTDDGENIWIRGDDGLLSIWNPSSKTFRSYDFGDCKHSFMLTAGKKFISVKTDSIRIFDVDWLKLTNVTQFDAWSGVHVDELMNVQLLDGPWQSNSRLPSVKGVFVSIDPDSLESAVAATTAKLMWELGDRNFDISLMTQAAQLKDRSHAGGGSDSWRWWGTIANRLFEEQRYADSLDASLNVLVSLGKEKEESDNYVVTLANIAKCQSKLGEFQKARTCLTNALAARDSIGWTDLRVQLLFELATIDADAGQPEEFFENAEAFLEKTAPRKLELWSSYSTLSIRLAREYRLKGRHDKAVVVVGKILDDVKSGAGGLSDKKLLEILLCLHAGKDFANLIDVYQSFSYQPDSSEQIFYLGVGEILYAHAKILEGDGKDAFRITASAIKRMLSGTRNQEVLSQVEMQLVKNAIEFISKQSYENRKLRAISDALELY</sequence>
<proteinExistence type="predicted"/>
<dbReference type="SUPFAM" id="SSF50978">
    <property type="entry name" value="WD40 repeat-like"/>
    <property type="match status" value="1"/>
</dbReference>
<dbReference type="SMART" id="SM00320">
    <property type="entry name" value="WD40"/>
    <property type="match status" value="1"/>
</dbReference>
<dbReference type="GO" id="GO:0005524">
    <property type="term" value="F:ATP binding"/>
    <property type="evidence" value="ECO:0007669"/>
    <property type="project" value="UniProtKB-KW"/>
</dbReference>
<dbReference type="Gene3D" id="1.25.40.10">
    <property type="entry name" value="Tetratricopeptide repeat domain"/>
    <property type="match status" value="1"/>
</dbReference>
<dbReference type="EnsemblBacteria" id="CAD79064">
    <property type="protein sequence ID" value="CAD79064"/>
    <property type="gene ID" value="RB11334"/>
</dbReference>
<dbReference type="Proteomes" id="UP000001025">
    <property type="component" value="Chromosome"/>
</dbReference>
<dbReference type="Pfam" id="PF00069">
    <property type="entry name" value="Pkinase"/>
    <property type="match status" value="1"/>
</dbReference>
<keyword evidence="6" id="KW-0067">ATP-binding</keyword>
<evidence type="ECO:0000256" key="6">
    <source>
        <dbReference type="ARBA" id="ARBA00022840"/>
    </source>
</evidence>
<dbReference type="eggNOG" id="COG0515">
    <property type="taxonomic scope" value="Bacteria"/>
</dbReference>
<dbReference type="PROSITE" id="PS50011">
    <property type="entry name" value="PROTEIN_KINASE_DOM"/>
    <property type="match status" value="1"/>
</dbReference>
<dbReference type="PANTHER" id="PTHR43289:SF6">
    <property type="entry name" value="SERINE_THREONINE-PROTEIN KINASE NEKL-3"/>
    <property type="match status" value="1"/>
</dbReference>
<dbReference type="OrthoDB" id="9801841at2"/>
<gene>
    <name evidence="9" type="ordered locus">RB11334</name>
</gene>
<keyword evidence="3 9" id="KW-0808">Transferase</keyword>
<evidence type="ECO:0000256" key="1">
    <source>
        <dbReference type="ARBA" id="ARBA00012513"/>
    </source>
</evidence>
<dbReference type="KEGG" id="rba:RB11334"/>
<feature type="domain" description="Protein kinase" evidence="8">
    <location>
        <begin position="384"/>
        <end position="677"/>
    </location>
</feature>
<reference evidence="9 10" key="1">
    <citation type="journal article" date="2003" name="Proc. Natl. Acad. Sci. U.S.A.">
        <title>Complete genome sequence of the marine planctomycete Pirellula sp. strain 1.</title>
        <authorList>
            <person name="Gloeckner F.O."/>
            <person name="Kube M."/>
            <person name="Bauer M."/>
            <person name="Teeling H."/>
            <person name="Lombardot T."/>
            <person name="Ludwig W."/>
            <person name="Gade D."/>
            <person name="Beck A."/>
            <person name="Borzym K."/>
            <person name="Heitmann K."/>
            <person name="Rabus R."/>
            <person name="Schlesner H."/>
            <person name="Amann R."/>
            <person name="Reinhardt R."/>
        </authorList>
    </citation>
    <scope>NUCLEOTIDE SEQUENCE [LARGE SCALE GENOMIC DNA]</scope>
    <source>
        <strain evidence="10">DSM 10527 / NCIMB 13988 / SH1</strain>
    </source>
</reference>
<keyword evidence="5 9" id="KW-0418">Kinase</keyword>
<dbReference type="InterPro" id="IPR011044">
    <property type="entry name" value="Quino_amine_DH_bsu"/>
</dbReference>
<dbReference type="GO" id="GO:0004674">
    <property type="term" value="F:protein serine/threonine kinase activity"/>
    <property type="evidence" value="ECO:0000318"/>
    <property type="project" value="GO_Central"/>
</dbReference>
<keyword evidence="10" id="KW-1185">Reference proteome</keyword>
<keyword evidence="4" id="KW-0547">Nucleotide-binding</keyword>
<dbReference type="PROSITE" id="PS00108">
    <property type="entry name" value="PROTEIN_KINASE_ST"/>
    <property type="match status" value="1"/>
</dbReference>
<dbReference type="InterPro" id="IPR000719">
    <property type="entry name" value="Prot_kinase_dom"/>
</dbReference>
<dbReference type="InterPro" id="IPR011009">
    <property type="entry name" value="Kinase-like_dom_sf"/>
</dbReference>
<organism evidence="9 10">
    <name type="scientific">Rhodopirellula baltica (strain DSM 10527 / NCIMB 13988 / SH1)</name>
    <dbReference type="NCBI Taxonomy" id="243090"/>
    <lineage>
        <taxon>Bacteria</taxon>
        <taxon>Pseudomonadati</taxon>
        <taxon>Planctomycetota</taxon>
        <taxon>Planctomycetia</taxon>
        <taxon>Pirellulales</taxon>
        <taxon>Pirellulaceae</taxon>
        <taxon>Rhodopirellula</taxon>
    </lineage>
</organism>
<keyword evidence="2" id="KW-0723">Serine/threonine-protein kinase</keyword>